<evidence type="ECO:0000313" key="1">
    <source>
        <dbReference type="EMBL" id="GAG08649.1"/>
    </source>
</evidence>
<organism evidence="1">
    <name type="scientific">marine sediment metagenome</name>
    <dbReference type="NCBI Taxonomy" id="412755"/>
    <lineage>
        <taxon>unclassified sequences</taxon>
        <taxon>metagenomes</taxon>
        <taxon>ecological metagenomes</taxon>
    </lineage>
</organism>
<reference evidence="1" key="1">
    <citation type="journal article" date="2014" name="Front. Microbiol.">
        <title>High frequency of phylogenetically diverse reductive dehalogenase-homologous genes in deep subseafloor sedimentary metagenomes.</title>
        <authorList>
            <person name="Kawai M."/>
            <person name="Futagami T."/>
            <person name="Toyoda A."/>
            <person name="Takaki Y."/>
            <person name="Nishi S."/>
            <person name="Hori S."/>
            <person name="Arai W."/>
            <person name="Tsubouchi T."/>
            <person name="Morono Y."/>
            <person name="Uchiyama I."/>
            <person name="Ito T."/>
            <person name="Fujiyama A."/>
            <person name="Inagaki F."/>
            <person name="Takami H."/>
        </authorList>
    </citation>
    <scope>NUCLEOTIDE SEQUENCE</scope>
    <source>
        <strain evidence="1">Expedition CK06-06</strain>
    </source>
</reference>
<accession>X0US31</accession>
<comment type="caution">
    <text evidence="1">The sequence shown here is derived from an EMBL/GenBank/DDBJ whole genome shotgun (WGS) entry which is preliminary data.</text>
</comment>
<sequence length="263" mass="29432">ALEEFHWFGDPTLDIWTDVPDIFDVTHNDTVPTGSSDLTVNVKENDGMTPIDTALVCCWCKEETTMWVSGYTNSSGQVILSINPLINGDTMWVTVTKHNYKPYEGFTLVINVGAPGTPTVYKLFNYEKVDSKTPTFEFSATDPQDDPVQYQLWWDTDKSFGSPDSELTGNYASGSIASYPLTTQLIQDSTYWWKARAKDPVKGSGYYSAWSEKRSFTVDTTLSQSCWFMGTGEQFEFCERSGVSIEGDSLVIALNKPDTILVE</sequence>
<protein>
    <recommendedName>
        <fullName evidence="2">Fibronectin type-III domain-containing protein</fullName>
    </recommendedName>
</protein>
<name>X0US31_9ZZZZ</name>
<feature type="non-terminal residue" evidence="1">
    <location>
        <position position="1"/>
    </location>
</feature>
<dbReference type="AlphaFoldDB" id="X0US31"/>
<feature type="non-terminal residue" evidence="1">
    <location>
        <position position="263"/>
    </location>
</feature>
<dbReference type="InterPro" id="IPR013783">
    <property type="entry name" value="Ig-like_fold"/>
</dbReference>
<evidence type="ECO:0008006" key="2">
    <source>
        <dbReference type="Google" id="ProtNLM"/>
    </source>
</evidence>
<proteinExistence type="predicted"/>
<gene>
    <name evidence="1" type="ORF">S01H1_46528</name>
</gene>
<dbReference type="Gene3D" id="2.60.40.10">
    <property type="entry name" value="Immunoglobulins"/>
    <property type="match status" value="2"/>
</dbReference>
<dbReference type="EMBL" id="BARS01029795">
    <property type="protein sequence ID" value="GAG08649.1"/>
    <property type="molecule type" value="Genomic_DNA"/>
</dbReference>